<dbReference type="PATRIC" id="fig|993516.3.peg.6561"/>
<evidence type="ECO:0000256" key="1">
    <source>
        <dbReference type="SAM" id="MobiDB-lite"/>
    </source>
</evidence>
<sequence length="163" mass="18005">MAFLNQKGHLSSFTKQESSSMKTLPQRSYQSPSLVCPDNDNQVDDRKSLLLCVQDETRRAQYACQLIAAGYLVTESGDGVTCLEYLRTNKFAVLVIEIHLPWGQGDGVIDVMFKDDVIETIPTVLLDFLQVSFSDDGQVGLSNPLSGEELVRVVHQRLAGVQG</sequence>
<protein>
    <recommendedName>
        <fullName evidence="4">Response regulatory domain-containing protein</fullName>
    </recommendedName>
</protein>
<gene>
    <name evidence="2" type="ORF">RBSWK_06119</name>
</gene>
<dbReference type="EMBL" id="AMWG01000174">
    <property type="protein sequence ID" value="ELP30031.1"/>
    <property type="molecule type" value="Genomic_DNA"/>
</dbReference>
<reference evidence="2 3" key="1">
    <citation type="journal article" date="2013" name="Mar. Genomics">
        <title>Expression of sulfatases in Rhodopirellula baltica and the diversity of sulfatases in the genus Rhodopirellula.</title>
        <authorList>
            <person name="Wegner C.E."/>
            <person name="Richter-Heitmann T."/>
            <person name="Klindworth A."/>
            <person name="Klockow C."/>
            <person name="Richter M."/>
            <person name="Achstetter T."/>
            <person name="Glockner F.O."/>
            <person name="Harder J."/>
        </authorList>
    </citation>
    <scope>NUCLEOTIDE SEQUENCE [LARGE SCALE GENOMIC DNA]</scope>
    <source>
        <strain evidence="2 3">SWK14</strain>
    </source>
</reference>
<dbReference type="SUPFAM" id="SSF52172">
    <property type="entry name" value="CheY-like"/>
    <property type="match status" value="1"/>
</dbReference>
<organism evidence="2 3">
    <name type="scientific">Rhodopirellula baltica SWK14</name>
    <dbReference type="NCBI Taxonomy" id="993516"/>
    <lineage>
        <taxon>Bacteria</taxon>
        <taxon>Pseudomonadati</taxon>
        <taxon>Planctomycetota</taxon>
        <taxon>Planctomycetia</taxon>
        <taxon>Pirellulales</taxon>
        <taxon>Pirellulaceae</taxon>
        <taxon>Rhodopirellula</taxon>
    </lineage>
</organism>
<comment type="caution">
    <text evidence="2">The sequence shown here is derived from an EMBL/GenBank/DDBJ whole genome shotgun (WGS) entry which is preliminary data.</text>
</comment>
<dbReference type="Proteomes" id="UP000010959">
    <property type="component" value="Unassembled WGS sequence"/>
</dbReference>
<evidence type="ECO:0000313" key="2">
    <source>
        <dbReference type="EMBL" id="ELP30031.1"/>
    </source>
</evidence>
<proteinExistence type="predicted"/>
<accession>L7CAB0</accession>
<feature type="region of interest" description="Disordered" evidence="1">
    <location>
        <begin position="1"/>
        <end position="23"/>
    </location>
</feature>
<evidence type="ECO:0008006" key="4">
    <source>
        <dbReference type="Google" id="ProtNLM"/>
    </source>
</evidence>
<name>L7CAB0_RHOBT</name>
<feature type="compositionally biased region" description="Polar residues" evidence="1">
    <location>
        <begin position="8"/>
        <end position="23"/>
    </location>
</feature>
<evidence type="ECO:0000313" key="3">
    <source>
        <dbReference type="Proteomes" id="UP000010959"/>
    </source>
</evidence>
<dbReference type="AlphaFoldDB" id="L7CAB0"/>
<dbReference type="InterPro" id="IPR011006">
    <property type="entry name" value="CheY-like_superfamily"/>
</dbReference>